<name>A0A197KF30_9FUNG</name>
<sequence>MPSHTRSFPSSGGPPSQRTGQAIREKSKLMGVVPMFSLNEGRVGYAKRAKTAKRNTSNAERTSLGTAPSPTKSMEPPSSTTATATTATTTTTTTTSKSNTKKKDSARTETKSKREGEREREKRKGRRRSEGERESMIHNISLPPTDHFPLSPSFLSHAQTTLARPNLFSVPSWTISSGQFALAVSGLALLPQPSTAHFVRHLKVEALLALSLSVDTTLFLFS</sequence>
<feature type="region of interest" description="Disordered" evidence="1">
    <location>
        <begin position="1"/>
        <end position="144"/>
    </location>
</feature>
<accession>A0A197KF30</accession>
<evidence type="ECO:0000313" key="3">
    <source>
        <dbReference type="Proteomes" id="UP000078512"/>
    </source>
</evidence>
<organism evidence="2 3">
    <name type="scientific">Linnemannia elongata AG-77</name>
    <dbReference type="NCBI Taxonomy" id="1314771"/>
    <lineage>
        <taxon>Eukaryota</taxon>
        <taxon>Fungi</taxon>
        <taxon>Fungi incertae sedis</taxon>
        <taxon>Mucoromycota</taxon>
        <taxon>Mortierellomycotina</taxon>
        <taxon>Mortierellomycetes</taxon>
        <taxon>Mortierellales</taxon>
        <taxon>Mortierellaceae</taxon>
        <taxon>Linnemannia</taxon>
    </lineage>
</organism>
<evidence type="ECO:0000256" key="1">
    <source>
        <dbReference type="SAM" id="MobiDB-lite"/>
    </source>
</evidence>
<protein>
    <submittedName>
        <fullName evidence="2">Uncharacterized protein</fullName>
    </submittedName>
</protein>
<reference evidence="2 3" key="1">
    <citation type="submission" date="2016-05" db="EMBL/GenBank/DDBJ databases">
        <title>Genome sequencing reveals origins of a unique bacterial endosymbiosis in the earliest lineages of terrestrial Fungi.</title>
        <authorList>
            <consortium name="DOE Joint Genome Institute"/>
            <person name="Uehling J."/>
            <person name="Gryganskyi A."/>
            <person name="Hameed K."/>
            <person name="Tschaplinski T."/>
            <person name="Misztal P."/>
            <person name="Wu S."/>
            <person name="Desiro A."/>
            <person name="Vande Pol N."/>
            <person name="Du Z.-Y."/>
            <person name="Zienkiewicz A."/>
            <person name="Zienkiewicz K."/>
            <person name="Morin E."/>
            <person name="Tisserant E."/>
            <person name="Splivallo R."/>
            <person name="Hainaut M."/>
            <person name="Henrissat B."/>
            <person name="Ohm R."/>
            <person name="Kuo A."/>
            <person name="Yan J."/>
            <person name="Lipzen A."/>
            <person name="Nolan M."/>
            <person name="Labutti K."/>
            <person name="Barry K."/>
            <person name="Goldstein A."/>
            <person name="Labbe J."/>
            <person name="Schadt C."/>
            <person name="Tuskan G."/>
            <person name="Grigoriev I."/>
            <person name="Martin F."/>
            <person name="Vilgalys R."/>
            <person name="Bonito G."/>
        </authorList>
    </citation>
    <scope>NUCLEOTIDE SEQUENCE [LARGE SCALE GENOMIC DNA]</scope>
    <source>
        <strain evidence="2 3">AG-77</strain>
    </source>
</reference>
<evidence type="ECO:0000313" key="2">
    <source>
        <dbReference type="EMBL" id="OAQ35768.1"/>
    </source>
</evidence>
<keyword evidence="3" id="KW-1185">Reference proteome</keyword>
<feature type="compositionally biased region" description="Low complexity" evidence="1">
    <location>
        <begin position="78"/>
        <end position="98"/>
    </location>
</feature>
<dbReference type="Proteomes" id="UP000078512">
    <property type="component" value="Unassembled WGS sequence"/>
</dbReference>
<gene>
    <name evidence="2" type="ORF">K457DRAFT_132458</name>
</gene>
<dbReference type="AlphaFoldDB" id="A0A197KF30"/>
<feature type="compositionally biased region" description="Basic and acidic residues" evidence="1">
    <location>
        <begin position="101"/>
        <end position="136"/>
    </location>
</feature>
<feature type="compositionally biased region" description="Polar residues" evidence="1">
    <location>
        <begin position="54"/>
        <end position="72"/>
    </location>
</feature>
<dbReference type="EMBL" id="KV442013">
    <property type="protein sequence ID" value="OAQ35768.1"/>
    <property type="molecule type" value="Genomic_DNA"/>
</dbReference>
<feature type="compositionally biased region" description="Polar residues" evidence="1">
    <location>
        <begin position="1"/>
        <end position="20"/>
    </location>
</feature>
<proteinExistence type="predicted"/>